<dbReference type="EC" id="2.1.1.72" evidence="1"/>
<keyword evidence="2" id="KW-0489">Methyltransferase</keyword>
<gene>
    <name evidence="8" type="ORF">CLOBOL_00335</name>
</gene>
<dbReference type="GO" id="GO:0032259">
    <property type="term" value="P:methylation"/>
    <property type="evidence" value="ECO:0007669"/>
    <property type="project" value="UniProtKB-KW"/>
</dbReference>
<dbReference type="PRINTS" id="PR00507">
    <property type="entry name" value="N12N6MTFRASE"/>
</dbReference>
<evidence type="ECO:0000256" key="4">
    <source>
        <dbReference type="ARBA" id="ARBA00022691"/>
    </source>
</evidence>
<evidence type="ECO:0000256" key="1">
    <source>
        <dbReference type="ARBA" id="ARBA00011900"/>
    </source>
</evidence>
<dbReference type="eggNOG" id="COG0286">
    <property type="taxonomic scope" value="Bacteria"/>
</dbReference>
<dbReference type="PANTHER" id="PTHR42933">
    <property type="entry name" value="SLR6095 PROTEIN"/>
    <property type="match status" value="1"/>
</dbReference>
<sequence>MMKSFTEINKDHDRDKITALDDIVAELLEKEASVTKQIFTYIFENIFLSIDSMSGHLDIMGEMYSEFLKYAFGDGKELGIVLTPPYVTKMMSQILDIDENSKVMDLATGSAGFLISAMKLMIECVEQKYGKNTTKANKKIDEIKQQRLLGVELNAEMYTLASTNMILRGDGSSNIRKGSSFDEPPELYRNFNANALLLNPPFTFKENGLPFLKFGLENMKIGGKAAIIIQDSAGSGRGIISCKEILSKNQLVASIKMPVDLFLPMAGVQTSIYILEHTGKEHDYKKQVKFIDFRNDGYKRTKRGIYELDSPSQRYRDIVEVYKNGITANVSSELWDIKNQVVMDVISRNGDDWNFEQHQKIDLVPTEEDFKKTVRDYLSWEVTKFLRGE</sequence>
<dbReference type="AlphaFoldDB" id="A8RH76"/>
<comment type="caution">
    <text evidence="8">The sequence shown here is derived from an EMBL/GenBank/DDBJ whole genome shotgun (WGS) entry which is preliminary data.</text>
</comment>
<dbReference type="InterPro" id="IPR051537">
    <property type="entry name" value="DNA_Adenine_Mtase"/>
</dbReference>
<accession>A8RH76</accession>
<dbReference type="Proteomes" id="UP000005396">
    <property type="component" value="Unassembled WGS sequence"/>
</dbReference>
<comment type="catalytic activity">
    <reaction evidence="6">
        <text>a 2'-deoxyadenosine in DNA + S-adenosyl-L-methionine = an N(6)-methyl-2'-deoxyadenosine in DNA + S-adenosyl-L-homocysteine + H(+)</text>
        <dbReference type="Rhea" id="RHEA:15197"/>
        <dbReference type="Rhea" id="RHEA-COMP:12418"/>
        <dbReference type="Rhea" id="RHEA-COMP:12419"/>
        <dbReference type="ChEBI" id="CHEBI:15378"/>
        <dbReference type="ChEBI" id="CHEBI:57856"/>
        <dbReference type="ChEBI" id="CHEBI:59789"/>
        <dbReference type="ChEBI" id="CHEBI:90615"/>
        <dbReference type="ChEBI" id="CHEBI:90616"/>
        <dbReference type="EC" id="2.1.1.72"/>
    </reaction>
</comment>
<name>A8RH76_ENTBW</name>
<evidence type="ECO:0000313" key="8">
    <source>
        <dbReference type="EMBL" id="EDP19498.1"/>
    </source>
</evidence>
<dbReference type="Gene3D" id="3.40.50.150">
    <property type="entry name" value="Vaccinia Virus protein VP39"/>
    <property type="match status" value="1"/>
</dbReference>
<dbReference type="HOGENOM" id="CLU_015410_0_0_9"/>
<keyword evidence="4" id="KW-0949">S-adenosyl-L-methionine</keyword>
<reference evidence="8 9" key="2">
    <citation type="submission" date="2007-09" db="EMBL/GenBank/DDBJ databases">
        <title>Draft genome sequence of Clostridium bolteae (ATCC BAA-613).</title>
        <authorList>
            <person name="Sudarsanam P."/>
            <person name="Ley R."/>
            <person name="Guruge J."/>
            <person name="Turnbaugh P.J."/>
            <person name="Mahowald M."/>
            <person name="Liep D."/>
            <person name="Gordon J."/>
        </authorList>
    </citation>
    <scope>NUCLEOTIDE SEQUENCE [LARGE SCALE GENOMIC DNA]</scope>
    <source>
        <strain evidence="9">ATCC BAA-613 / DSM 15670 / CCUG 46953 / JCM 12243 / WAL 16351</strain>
    </source>
</reference>
<evidence type="ECO:0000313" key="9">
    <source>
        <dbReference type="Proteomes" id="UP000005396"/>
    </source>
</evidence>
<evidence type="ECO:0000256" key="2">
    <source>
        <dbReference type="ARBA" id="ARBA00022603"/>
    </source>
</evidence>
<dbReference type="GO" id="GO:0009007">
    <property type="term" value="F:site-specific DNA-methyltransferase (adenine-specific) activity"/>
    <property type="evidence" value="ECO:0007669"/>
    <property type="project" value="UniProtKB-EC"/>
</dbReference>
<dbReference type="PaxDb" id="411902-CLOBOL_00335"/>
<keyword evidence="3" id="KW-0808">Transferase</keyword>
<evidence type="ECO:0000256" key="5">
    <source>
        <dbReference type="ARBA" id="ARBA00022747"/>
    </source>
</evidence>
<evidence type="ECO:0000256" key="3">
    <source>
        <dbReference type="ARBA" id="ARBA00022679"/>
    </source>
</evidence>
<dbReference type="RefSeq" id="WP_002565609.1">
    <property type="nucleotide sequence ID" value="NZ_DS480668.1"/>
</dbReference>
<dbReference type="EMBL" id="ABCC02000002">
    <property type="protein sequence ID" value="EDP19498.1"/>
    <property type="molecule type" value="Genomic_DNA"/>
</dbReference>
<keyword evidence="5" id="KW-0680">Restriction system</keyword>
<dbReference type="InterPro" id="IPR029063">
    <property type="entry name" value="SAM-dependent_MTases_sf"/>
</dbReference>
<proteinExistence type="predicted"/>
<evidence type="ECO:0000256" key="6">
    <source>
        <dbReference type="ARBA" id="ARBA00047942"/>
    </source>
</evidence>
<protein>
    <recommendedName>
        <fullName evidence="1">site-specific DNA-methyltransferase (adenine-specific)</fullName>
        <ecNumber evidence="1">2.1.1.72</ecNumber>
    </recommendedName>
</protein>
<organism evidence="8 9">
    <name type="scientific">Enterocloster bolteae (strain ATCC BAA-613 / DSM 15670 / CCUG 46953 / JCM 12243 / WAL 16351)</name>
    <name type="common">Clostridium bolteae</name>
    <dbReference type="NCBI Taxonomy" id="411902"/>
    <lineage>
        <taxon>Bacteria</taxon>
        <taxon>Bacillati</taxon>
        <taxon>Bacillota</taxon>
        <taxon>Clostridia</taxon>
        <taxon>Lachnospirales</taxon>
        <taxon>Lachnospiraceae</taxon>
        <taxon>Enterocloster</taxon>
    </lineage>
</organism>
<dbReference type="InterPro" id="IPR003356">
    <property type="entry name" value="DNA_methylase_A-5"/>
</dbReference>
<dbReference type="GO" id="GO:0003677">
    <property type="term" value="F:DNA binding"/>
    <property type="evidence" value="ECO:0007669"/>
    <property type="project" value="InterPro"/>
</dbReference>
<dbReference type="GO" id="GO:0008170">
    <property type="term" value="F:N-methyltransferase activity"/>
    <property type="evidence" value="ECO:0007669"/>
    <property type="project" value="InterPro"/>
</dbReference>
<dbReference type="Pfam" id="PF02384">
    <property type="entry name" value="N6_Mtase"/>
    <property type="match status" value="2"/>
</dbReference>
<feature type="domain" description="DNA methylase adenine-specific" evidence="7">
    <location>
        <begin position="209"/>
        <end position="349"/>
    </location>
</feature>
<reference evidence="8 9" key="1">
    <citation type="submission" date="2007-08" db="EMBL/GenBank/DDBJ databases">
        <authorList>
            <person name="Fulton L."/>
            <person name="Clifton S."/>
            <person name="Fulton B."/>
            <person name="Xu J."/>
            <person name="Minx P."/>
            <person name="Pepin K.H."/>
            <person name="Johnson M."/>
            <person name="Thiruvilangam P."/>
            <person name="Bhonagiri V."/>
            <person name="Nash W.E."/>
            <person name="Mardis E.R."/>
            <person name="Wilson R.K."/>
        </authorList>
    </citation>
    <scope>NUCLEOTIDE SEQUENCE [LARGE SCALE GENOMIC DNA]</scope>
    <source>
        <strain evidence="9">ATCC BAA-613 / DSM 15670 / CCUG 46953 / JCM 12243 / WAL 16351</strain>
    </source>
</reference>
<evidence type="ECO:0000259" key="7">
    <source>
        <dbReference type="Pfam" id="PF02384"/>
    </source>
</evidence>
<dbReference type="PANTHER" id="PTHR42933:SF1">
    <property type="entry name" value="SITE-SPECIFIC DNA-METHYLTRANSFERASE (ADENINE-SPECIFIC)"/>
    <property type="match status" value="1"/>
</dbReference>
<dbReference type="GO" id="GO:0009307">
    <property type="term" value="P:DNA restriction-modification system"/>
    <property type="evidence" value="ECO:0007669"/>
    <property type="project" value="UniProtKB-KW"/>
</dbReference>
<feature type="domain" description="DNA methylase adenine-specific" evidence="7">
    <location>
        <begin position="58"/>
        <end position="205"/>
    </location>
</feature>
<dbReference type="SUPFAM" id="SSF53335">
    <property type="entry name" value="S-adenosyl-L-methionine-dependent methyltransferases"/>
    <property type="match status" value="1"/>
</dbReference>